<dbReference type="AlphaFoldDB" id="A0A0B7FAH8"/>
<name>A0A0B7FAH8_THACB</name>
<proteinExistence type="predicted"/>
<accession>A0A0B7FAH8</accession>
<protein>
    <submittedName>
        <fullName evidence="1">Uncharacterized protein</fullName>
    </submittedName>
</protein>
<keyword evidence="2" id="KW-1185">Reference proteome</keyword>
<evidence type="ECO:0000313" key="2">
    <source>
        <dbReference type="Proteomes" id="UP000059188"/>
    </source>
</evidence>
<evidence type="ECO:0000313" key="1">
    <source>
        <dbReference type="EMBL" id="CEL55051.1"/>
    </source>
</evidence>
<organism evidence="1 2">
    <name type="scientific">Thanatephorus cucumeris (strain AG1-IB / isolate 7/3/14)</name>
    <name type="common">Lettuce bottom rot fungus</name>
    <name type="synonym">Rhizoctonia solani</name>
    <dbReference type="NCBI Taxonomy" id="1108050"/>
    <lineage>
        <taxon>Eukaryota</taxon>
        <taxon>Fungi</taxon>
        <taxon>Dikarya</taxon>
        <taxon>Basidiomycota</taxon>
        <taxon>Agaricomycotina</taxon>
        <taxon>Agaricomycetes</taxon>
        <taxon>Cantharellales</taxon>
        <taxon>Ceratobasidiaceae</taxon>
        <taxon>Rhizoctonia</taxon>
        <taxon>Rhizoctonia solani AG-1</taxon>
    </lineage>
</organism>
<dbReference type="Proteomes" id="UP000059188">
    <property type="component" value="Unassembled WGS sequence"/>
</dbReference>
<dbReference type="EMBL" id="LN679101">
    <property type="protein sequence ID" value="CEL55051.1"/>
    <property type="molecule type" value="Genomic_DNA"/>
</dbReference>
<sequence>MIVIISDPVLDAVAVSAITAHPTDLTKALLKCPRTRERVVRIVDEARTRTTPISESWFSGKTVKNMPK</sequence>
<gene>
    <name evidence="1" type="ORF">RSOLAG1IB_01059</name>
</gene>
<reference evidence="1 2" key="1">
    <citation type="submission" date="2014-11" db="EMBL/GenBank/DDBJ databases">
        <authorList>
            <person name="Wibberg Daniel"/>
        </authorList>
    </citation>
    <scope>NUCLEOTIDE SEQUENCE [LARGE SCALE GENOMIC DNA]</scope>
    <source>
        <strain evidence="1">Rhizoctonia solani AG1-IB 7/3/14</strain>
    </source>
</reference>